<dbReference type="AlphaFoldDB" id="A0A9W6GYS7"/>
<sequence>MKAFAILINIVTGYLNAAGLGALSLEVLSNHNDSPDKTALLALLVIGPLGALLGLLIAASDEAVKMAQRT</sequence>
<keyword evidence="1" id="KW-0472">Membrane</keyword>
<keyword evidence="3" id="KW-1185">Reference proteome</keyword>
<evidence type="ECO:0000256" key="1">
    <source>
        <dbReference type="SAM" id="Phobius"/>
    </source>
</evidence>
<protein>
    <submittedName>
        <fullName evidence="2">Uncharacterized protein</fullName>
    </submittedName>
</protein>
<evidence type="ECO:0000313" key="2">
    <source>
        <dbReference type="EMBL" id="GLI95374.1"/>
    </source>
</evidence>
<proteinExistence type="predicted"/>
<keyword evidence="1" id="KW-0812">Transmembrane</keyword>
<organism evidence="2 3">
    <name type="scientific">Methylocystis echinoides</name>
    <dbReference type="NCBI Taxonomy" id="29468"/>
    <lineage>
        <taxon>Bacteria</taxon>
        <taxon>Pseudomonadati</taxon>
        <taxon>Pseudomonadota</taxon>
        <taxon>Alphaproteobacteria</taxon>
        <taxon>Hyphomicrobiales</taxon>
        <taxon>Methylocystaceae</taxon>
        <taxon>Methylocystis</taxon>
    </lineage>
</organism>
<comment type="caution">
    <text evidence="2">The sequence shown here is derived from an EMBL/GenBank/DDBJ whole genome shotgun (WGS) entry which is preliminary data.</text>
</comment>
<accession>A0A9W6GYS7</accession>
<dbReference type="RefSeq" id="WP_281806160.1">
    <property type="nucleotide sequence ID" value="NZ_BSEC01000003.1"/>
</dbReference>
<feature type="transmembrane region" description="Helical" evidence="1">
    <location>
        <begin position="41"/>
        <end position="59"/>
    </location>
</feature>
<gene>
    <name evidence="2" type="ORF">LMG27198_43660</name>
</gene>
<keyword evidence="1" id="KW-1133">Transmembrane helix</keyword>
<name>A0A9W6GYS7_9HYPH</name>
<dbReference type="EMBL" id="BSEC01000003">
    <property type="protein sequence ID" value="GLI95374.1"/>
    <property type="molecule type" value="Genomic_DNA"/>
</dbReference>
<dbReference type="Proteomes" id="UP001144323">
    <property type="component" value="Unassembled WGS sequence"/>
</dbReference>
<evidence type="ECO:0000313" key="3">
    <source>
        <dbReference type="Proteomes" id="UP001144323"/>
    </source>
</evidence>
<reference evidence="2" key="1">
    <citation type="journal article" date="2023" name="Int. J. Syst. Evol. Microbiol.">
        <title>Methylocystis iwaonis sp. nov., a type II methane-oxidizing bacterium from surface soil of a rice paddy field in Japan, and emended description of the genus Methylocystis (ex Whittenbury et al. 1970) Bowman et al. 1993.</title>
        <authorList>
            <person name="Kaise H."/>
            <person name="Sawadogo J.B."/>
            <person name="Alam M.S."/>
            <person name="Ueno C."/>
            <person name="Dianou D."/>
            <person name="Shinjo R."/>
            <person name="Asakawa S."/>
        </authorList>
    </citation>
    <scope>NUCLEOTIDE SEQUENCE</scope>
    <source>
        <strain evidence="2">LMG27198</strain>
    </source>
</reference>